<evidence type="ECO:0000256" key="3">
    <source>
        <dbReference type="ARBA" id="ARBA00022692"/>
    </source>
</evidence>
<sequence length="446" mass="50263">MNAGNVRTNRIKKNVIGSLVLKSVSILTGFILVPITIEFVGTAEYGLWLTVASFLMWFGFFEIGLGNGLRNKLAVALANNDFELGKKYISTAYALITIIFGSLFIFYQLISPSINWSGVLNSNIDKAVLGSLTTIVFSFFFIRFIAKLIGIILVADQQPALSNMLDPIANVITLVIILVIKENVQNPILFLSFTMSAMPVFVMTLASIIFFVGKYRRLAPSYKYVDFKYSRELLSLGGQFFVLQCFSLVLFQSTNFITIHLFGPEEVVSYSIAFKYFSVLNMAFTMMNEPYWSAYTEAWEKNDIFWIKNAINSQIKIFAAFMVGYIVMTIFSDVFFRIWIGIDRMEALHVGWPLKIALVCNFAVLSFGRIFILFTNGIGKLKVQILCLFFGALIFIPLVYIFVKILNMGVEGIVIASIFSNFYSFIIAPAQYGMIINGKANGIWNK</sequence>
<feature type="transmembrane region" description="Helical" evidence="6">
    <location>
        <begin position="190"/>
        <end position="212"/>
    </location>
</feature>
<accession>A0A1H0UXJ4</accession>
<evidence type="ECO:0000313" key="7">
    <source>
        <dbReference type="EMBL" id="SDP70821.1"/>
    </source>
</evidence>
<evidence type="ECO:0000256" key="1">
    <source>
        <dbReference type="ARBA" id="ARBA00004651"/>
    </source>
</evidence>
<proteinExistence type="predicted"/>
<evidence type="ECO:0000256" key="2">
    <source>
        <dbReference type="ARBA" id="ARBA00022475"/>
    </source>
</evidence>
<dbReference type="GO" id="GO:0005886">
    <property type="term" value="C:plasma membrane"/>
    <property type="evidence" value="ECO:0007669"/>
    <property type="project" value="UniProtKB-SubCell"/>
</dbReference>
<feature type="transmembrane region" description="Helical" evidence="6">
    <location>
        <begin position="267"/>
        <end position="284"/>
    </location>
</feature>
<keyword evidence="2" id="KW-1003">Cell membrane</keyword>
<name>A0A1H0UXJ4_9BACT</name>
<feature type="transmembrane region" description="Helical" evidence="6">
    <location>
        <begin position="317"/>
        <end position="340"/>
    </location>
</feature>
<dbReference type="RefSeq" id="WP_143005555.1">
    <property type="nucleotide sequence ID" value="NZ_FNJI01000037.1"/>
</dbReference>
<evidence type="ECO:0000313" key="8">
    <source>
        <dbReference type="Proteomes" id="UP000199073"/>
    </source>
</evidence>
<dbReference type="PANTHER" id="PTHR30250">
    <property type="entry name" value="PST FAMILY PREDICTED COLANIC ACID TRANSPORTER"/>
    <property type="match status" value="1"/>
</dbReference>
<dbReference type="Proteomes" id="UP000199073">
    <property type="component" value="Unassembled WGS sequence"/>
</dbReference>
<dbReference type="AlphaFoldDB" id="A0A1H0UXJ4"/>
<evidence type="ECO:0000256" key="5">
    <source>
        <dbReference type="ARBA" id="ARBA00023136"/>
    </source>
</evidence>
<evidence type="ECO:0000256" key="4">
    <source>
        <dbReference type="ARBA" id="ARBA00022989"/>
    </source>
</evidence>
<dbReference type="EMBL" id="FNJI01000037">
    <property type="protein sequence ID" value="SDP70821.1"/>
    <property type="molecule type" value="Genomic_DNA"/>
</dbReference>
<gene>
    <name evidence="7" type="ORF">SAMN05660330_03764</name>
</gene>
<feature type="transmembrane region" description="Helical" evidence="6">
    <location>
        <begin position="233"/>
        <end position="252"/>
    </location>
</feature>
<keyword evidence="8" id="KW-1185">Reference proteome</keyword>
<dbReference type="PANTHER" id="PTHR30250:SF11">
    <property type="entry name" value="O-ANTIGEN TRANSPORTER-RELATED"/>
    <property type="match status" value="1"/>
</dbReference>
<feature type="transmembrane region" description="Helical" evidence="6">
    <location>
        <begin position="90"/>
        <end position="110"/>
    </location>
</feature>
<feature type="transmembrane region" description="Helical" evidence="6">
    <location>
        <begin position="412"/>
        <end position="436"/>
    </location>
</feature>
<keyword evidence="3 6" id="KW-0812">Transmembrane</keyword>
<comment type="subcellular location">
    <subcellularLocation>
        <location evidence="1">Cell membrane</location>
        <topology evidence="1">Multi-pass membrane protein</topology>
    </subcellularLocation>
</comment>
<feature type="transmembrane region" description="Helical" evidence="6">
    <location>
        <begin position="167"/>
        <end position="184"/>
    </location>
</feature>
<organism evidence="7 8">
    <name type="scientific">Desulforhopalus singaporensis</name>
    <dbReference type="NCBI Taxonomy" id="91360"/>
    <lineage>
        <taxon>Bacteria</taxon>
        <taxon>Pseudomonadati</taxon>
        <taxon>Thermodesulfobacteriota</taxon>
        <taxon>Desulfobulbia</taxon>
        <taxon>Desulfobulbales</taxon>
        <taxon>Desulfocapsaceae</taxon>
        <taxon>Desulforhopalus</taxon>
    </lineage>
</organism>
<feature type="transmembrane region" description="Helical" evidence="6">
    <location>
        <begin position="47"/>
        <end position="69"/>
    </location>
</feature>
<feature type="transmembrane region" description="Helical" evidence="6">
    <location>
        <begin position="20"/>
        <end position="41"/>
    </location>
</feature>
<feature type="transmembrane region" description="Helical" evidence="6">
    <location>
        <begin position="352"/>
        <end position="374"/>
    </location>
</feature>
<dbReference type="STRING" id="91360.SAMN05660330_03764"/>
<feature type="transmembrane region" description="Helical" evidence="6">
    <location>
        <begin position="386"/>
        <end position="406"/>
    </location>
</feature>
<dbReference type="OrthoDB" id="512217at2"/>
<dbReference type="InterPro" id="IPR050833">
    <property type="entry name" value="Poly_Biosynth_Transport"/>
</dbReference>
<feature type="transmembrane region" description="Helical" evidence="6">
    <location>
        <begin position="130"/>
        <end position="155"/>
    </location>
</feature>
<reference evidence="7 8" key="1">
    <citation type="submission" date="2016-10" db="EMBL/GenBank/DDBJ databases">
        <authorList>
            <person name="de Groot N.N."/>
        </authorList>
    </citation>
    <scope>NUCLEOTIDE SEQUENCE [LARGE SCALE GENOMIC DNA]</scope>
    <source>
        <strain evidence="7 8">DSM 12130</strain>
    </source>
</reference>
<protein>
    <submittedName>
        <fullName evidence="7">Membrane protein involved in the export of O-antigen and teichoic acid</fullName>
    </submittedName>
</protein>
<evidence type="ECO:0000256" key="6">
    <source>
        <dbReference type="SAM" id="Phobius"/>
    </source>
</evidence>
<keyword evidence="5 6" id="KW-0472">Membrane</keyword>
<keyword evidence="4 6" id="KW-1133">Transmembrane helix</keyword>